<dbReference type="PANTHER" id="PTHR46467:SF1">
    <property type="entry name" value="TETHER CONTAINING UBX DOMAIN FOR GLUT4"/>
    <property type="match status" value="1"/>
</dbReference>
<dbReference type="STRING" id="2880.D7FME0"/>
<dbReference type="InParanoid" id="D7FME0"/>
<name>D7FME0_ECTSI</name>
<sequence>MGGGGDGERGDGGLLAKKVARQIAERKKQDEVPFQTKAMREIERLQKSTVYRTTVIKVQFPDRVVLQATFASTEGVKDLLDVVKSSLEDDVAARPGFLRRLGGTPTVAATCSYEIMACLP</sequence>
<evidence type="ECO:0000313" key="1">
    <source>
        <dbReference type="EMBL" id="CBJ34249.1"/>
    </source>
</evidence>
<organism evidence="1 2">
    <name type="scientific">Ectocarpus siliculosus</name>
    <name type="common">Brown alga</name>
    <name type="synonym">Conferva siliculosa</name>
    <dbReference type="NCBI Taxonomy" id="2880"/>
    <lineage>
        <taxon>Eukaryota</taxon>
        <taxon>Sar</taxon>
        <taxon>Stramenopiles</taxon>
        <taxon>Ochrophyta</taxon>
        <taxon>PX clade</taxon>
        <taxon>Phaeophyceae</taxon>
        <taxon>Ectocarpales</taxon>
        <taxon>Ectocarpaceae</taxon>
        <taxon>Ectocarpus</taxon>
    </lineage>
</organism>
<dbReference type="GO" id="GO:0005737">
    <property type="term" value="C:cytoplasm"/>
    <property type="evidence" value="ECO:0007669"/>
    <property type="project" value="TreeGrafter"/>
</dbReference>
<evidence type="ECO:0000313" key="2">
    <source>
        <dbReference type="Proteomes" id="UP000002630"/>
    </source>
</evidence>
<protein>
    <recommendedName>
        <fullName evidence="3">UBX domain-containing protein</fullName>
    </recommendedName>
</protein>
<dbReference type="GO" id="GO:0005634">
    <property type="term" value="C:nucleus"/>
    <property type="evidence" value="ECO:0007669"/>
    <property type="project" value="TreeGrafter"/>
</dbReference>
<dbReference type="SUPFAM" id="SSF54236">
    <property type="entry name" value="Ubiquitin-like"/>
    <property type="match status" value="1"/>
</dbReference>
<dbReference type="PANTHER" id="PTHR46467">
    <property type="entry name" value="TETHER CONTAINING UBX DOMAIN FOR GLUT4"/>
    <property type="match status" value="1"/>
</dbReference>
<proteinExistence type="predicted"/>
<reference evidence="1 2" key="1">
    <citation type="journal article" date="2010" name="Nature">
        <title>The Ectocarpus genome and the independent evolution of multicellularity in brown algae.</title>
        <authorList>
            <person name="Cock J.M."/>
            <person name="Sterck L."/>
            <person name="Rouze P."/>
            <person name="Scornet D."/>
            <person name="Allen A.E."/>
            <person name="Amoutzias G."/>
            <person name="Anthouard V."/>
            <person name="Artiguenave F."/>
            <person name="Aury J.M."/>
            <person name="Badger J.H."/>
            <person name="Beszteri B."/>
            <person name="Billiau K."/>
            <person name="Bonnet E."/>
            <person name="Bothwell J.H."/>
            <person name="Bowler C."/>
            <person name="Boyen C."/>
            <person name="Brownlee C."/>
            <person name="Carrano C.J."/>
            <person name="Charrier B."/>
            <person name="Cho G.Y."/>
            <person name="Coelho S.M."/>
            <person name="Collen J."/>
            <person name="Corre E."/>
            <person name="Da Silva C."/>
            <person name="Delage L."/>
            <person name="Delaroque N."/>
            <person name="Dittami S.M."/>
            <person name="Doulbeau S."/>
            <person name="Elias M."/>
            <person name="Farnham G."/>
            <person name="Gachon C.M."/>
            <person name="Gschloessl B."/>
            <person name="Heesch S."/>
            <person name="Jabbari K."/>
            <person name="Jubin C."/>
            <person name="Kawai H."/>
            <person name="Kimura K."/>
            <person name="Kloareg B."/>
            <person name="Kupper F.C."/>
            <person name="Lang D."/>
            <person name="Le Bail A."/>
            <person name="Leblanc C."/>
            <person name="Lerouge P."/>
            <person name="Lohr M."/>
            <person name="Lopez P.J."/>
            <person name="Martens C."/>
            <person name="Maumus F."/>
            <person name="Michel G."/>
            <person name="Miranda-Saavedra D."/>
            <person name="Morales J."/>
            <person name="Moreau H."/>
            <person name="Motomura T."/>
            <person name="Nagasato C."/>
            <person name="Napoli C.A."/>
            <person name="Nelson D.R."/>
            <person name="Nyvall-Collen P."/>
            <person name="Peters A.F."/>
            <person name="Pommier C."/>
            <person name="Potin P."/>
            <person name="Poulain J."/>
            <person name="Quesneville H."/>
            <person name="Read B."/>
            <person name="Rensing S.A."/>
            <person name="Ritter A."/>
            <person name="Rousvoal S."/>
            <person name="Samanta M."/>
            <person name="Samson G."/>
            <person name="Schroeder D.C."/>
            <person name="Segurens B."/>
            <person name="Strittmatter M."/>
            <person name="Tonon T."/>
            <person name="Tregear J.W."/>
            <person name="Valentin K."/>
            <person name="von Dassow P."/>
            <person name="Yamagishi T."/>
            <person name="Van de Peer Y."/>
            <person name="Wincker P."/>
        </authorList>
    </citation>
    <scope>NUCLEOTIDE SEQUENCE [LARGE SCALE GENOMIC DNA]</scope>
    <source>
        <strain evidence="2">Ec32 / CCAP1310/4</strain>
    </source>
</reference>
<gene>
    <name evidence="1" type="ORF">Esi_1687_0001</name>
</gene>
<dbReference type="Gene3D" id="3.10.20.90">
    <property type="entry name" value="Phosphatidylinositol 3-kinase Catalytic Subunit, Chain A, domain 1"/>
    <property type="match status" value="1"/>
</dbReference>
<dbReference type="EMBL" id="FN649760">
    <property type="protein sequence ID" value="CBJ34249.1"/>
    <property type="molecule type" value="Genomic_DNA"/>
</dbReference>
<dbReference type="OrthoDB" id="440781at2759"/>
<dbReference type="GO" id="GO:0006886">
    <property type="term" value="P:intracellular protein transport"/>
    <property type="evidence" value="ECO:0007669"/>
    <property type="project" value="TreeGrafter"/>
</dbReference>
<dbReference type="Proteomes" id="UP000002630">
    <property type="component" value="Unassembled WGS sequence"/>
</dbReference>
<dbReference type="AlphaFoldDB" id="D7FME0"/>
<evidence type="ECO:0008006" key="3">
    <source>
        <dbReference type="Google" id="ProtNLM"/>
    </source>
</evidence>
<dbReference type="GO" id="GO:0012506">
    <property type="term" value="C:vesicle membrane"/>
    <property type="evidence" value="ECO:0007669"/>
    <property type="project" value="TreeGrafter"/>
</dbReference>
<dbReference type="InterPro" id="IPR029071">
    <property type="entry name" value="Ubiquitin-like_domsf"/>
</dbReference>
<keyword evidence="2" id="KW-1185">Reference proteome</keyword>
<accession>D7FME0</accession>